<feature type="domain" description="C2" evidence="2">
    <location>
        <begin position="257"/>
        <end position="374"/>
    </location>
</feature>
<dbReference type="OrthoDB" id="19392at2759"/>
<dbReference type="VEuPathDB" id="AmoebaDB:ENU1_135660"/>
<dbReference type="Pfam" id="PF00168">
    <property type="entry name" value="C2"/>
    <property type="match status" value="2"/>
</dbReference>
<dbReference type="InterPro" id="IPR035892">
    <property type="entry name" value="C2_domain_sf"/>
</dbReference>
<dbReference type="InterPro" id="IPR000008">
    <property type="entry name" value="C2_dom"/>
</dbReference>
<reference evidence="3 4" key="1">
    <citation type="submission" date="2011-11" db="EMBL/GenBank/DDBJ databases">
        <authorList>
            <person name="Hannick L."/>
            <person name="Karamycheva S."/>
            <person name="Lorenzi H."/>
            <person name="Caler E."/>
        </authorList>
    </citation>
    <scope>NUCLEOTIDE SEQUENCE [LARGE SCALE GENOMIC DNA]</scope>
    <source>
        <strain evidence="3 4">P19</strain>
    </source>
</reference>
<dbReference type="Proteomes" id="UP000006769">
    <property type="component" value="Unassembled WGS sequence"/>
</dbReference>
<dbReference type="Gene3D" id="2.60.40.150">
    <property type="entry name" value="C2 domain"/>
    <property type="match status" value="2"/>
</dbReference>
<feature type="region of interest" description="Disordered" evidence="1">
    <location>
        <begin position="449"/>
        <end position="526"/>
    </location>
</feature>
<name>K2H9J7_ENTNP</name>
<sequence>MSMNIQLTIIGARGIKAADITGTSDGYVKVKVGKKKEKTKIAKPSLNPDWNETFNFQVSPKEEIQFKLYDHDRIGKDDKIGKVKYCVPQLITGDTVYEILKIDEKGLLYISIKCISGGIPLQYQPVRRDTKVLLKISIPCVYLYPCVIPQEALNNNNYNVRVGFKTSMTEHQKTKKVRELWCAKYEEDFYCWVKTGEKIKFELIFKETLGIKDVLLTTGTWCVPDLLDGEEINAKVSSKKFATFNVKVKCIRGIYHNVAPNEIPPMYDPKPQQVYKYEVFIEKAEHLKNKDVIGKSDPYVIIKTDKSKKQRKSVTFMNNQSPKFMEAFKVKATVGSEIKFKLFDQDPGKDDKLGKCKLVVPSDLKEGEVRKFTLEVSKGKNAMLYVELKRMRDFTCTYATRFLGFKPSAAPMGYPPMGMPPMQQPGMPPMGYPPMQPGQYPPQGYPPMGMPPQGYPPMQQPGMPPQGYPPMGMPPMQQPGMPPMGYPPMQPGQYPPQGYPPMGMPPMQQPGMPPMGYPPMQPGAQH</sequence>
<dbReference type="PROSITE" id="PS50004">
    <property type="entry name" value="C2"/>
    <property type="match status" value="2"/>
</dbReference>
<evidence type="ECO:0000256" key="1">
    <source>
        <dbReference type="SAM" id="MobiDB-lite"/>
    </source>
</evidence>
<dbReference type="EMBL" id="JH927790">
    <property type="protein sequence ID" value="EKE39264.1"/>
    <property type="molecule type" value="Genomic_DNA"/>
</dbReference>
<dbReference type="SUPFAM" id="SSF49562">
    <property type="entry name" value="C2 domain (Calcium/lipid-binding domain, CaLB)"/>
    <property type="match status" value="2"/>
</dbReference>
<dbReference type="PANTHER" id="PTHR47800:SF5">
    <property type="entry name" value="FER-1-LIKE PROTEIN 6"/>
    <property type="match status" value="1"/>
</dbReference>
<feature type="domain" description="C2" evidence="2">
    <location>
        <begin position="1"/>
        <end position="100"/>
    </location>
</feature>
<dbReference type="GO" id="GO:0010628">
    <property type="term" value="P:positive regulation of gene expression"/>
    <property type="evidence" value="ECO:0007669"/>
    <property type="project" value="TreeGrafter"/>
</dbReference>
<protein>
    <submittedName>
        <fullName evidence="3">C2 domain containing protein</fullName>
    </submittedName>
</protein>
<gene>
    <name evidence="3" type="ORF">ENU1_135660</name>
</gene>
<dbReference type="RefSeq" id="XP_008858396.1">
    <property type="nucleotide sequence ID" value="XM_008860174.1"/>
</dbReference>
<dbReference type="AlphaFoldDB" id="K2H9J7"/>
<proteinExistence type="predicted"/>
<dbReference type="GeneID" id="20074573"/>
<accession>K2H9J7</accession>
<dbReference type="CDD" id="cd00030">
    <property type="entry name" value="C2"/>
    <property type="match status" value="1"/>
</dbReference>
<evidence type="ECO:0000313" key="3">
    <source>
        <dbReference type="EMBL" id="EKE39264.1"/>
    </source>
</evidence>
<dbReference type="SMART" id="SM00239">
    <property type="entry name" value="C2"/>
    <property type="match status" value="2"/>
</dbReference>
<organism evidence="3 4">
    <name type="scientific">Entamoeba nuttalli (strain P19)</name>
    <name type="common">Amoeba</name>
    <dbReference type="NCBI Taxonomy" id="1076696"/>
    <lineage>
        <taxon>Eukaryota</taxon>
        <taxon>Amoebozoa</taxon>
        <taxon>Evosea</taxon>
        <taxon>Archamoebae</taxon>
        <taxon>Mastigamoebida</taxon>
        <taxon>Entamoebidae</taxon>
        <taxon>Entamoeba</taxon>
    </lineage>
</organism>
<evidence type="ECO:0000259" key="2">
    <source>
        <dbReference type="PROSITE" id="PS50004"/>
    </source>
</evidence>
<dbReference type="PANTHER" id="PTHR47800">
    <property type="entry name" value="C2 DOMAIN-CONTAINING PROTEIN"/>
    <property type="match status" value="1"/>
</dbReference>
<evidence type="ECO:0000313" key="4">
    <source>
        <dbReference type="Proteomes" id="UP000006769"/>
    </source>
</evidence>
<dbReference type="OMA" id="YCVPQLI"/>